<organism evidence="1 2">
    <name type="scientific">Hafnia alvei</name>
    <dbReference type="NCBI Taxonomy" id="569"/>
    <lineage>
        <taxon>Bacteria</taxon>
        <taxon>Pseudomonadati</taxon>
        <taxon>Pseudomonadota</taxon>
        <taxon>Gammaproteobacteria</taxon>
        <taxon>Enterobacterales</taxon>
        <taxon>Hafniaceae</taxon>
        <taxon>Hafnia</taxon>
    </lineage>
</organism>
<dbReference type="InterPro" id="IPR010858">
    <property type="entry name" value="DUF1481"/>
</dbReference>
<evidence type="ECO:0008006" key="3">
    <source>
        <dbReference type="Google" id="ProtNLM"/>
    </source>
</evidence>
<proteinExistence type="predicted"/>
<dbReference type="Pfam" id="PF07356">
    <property type="entry name" value="DUF1481"/>
    <property type="match status" value="1"/>
</dbReference>
<protein>
    <recommendedName>
        <fullName evidence="3">DUF1481 domain-containing protein</fullName>
    </recommendedName>
</protein>
<accession>A0A1C6YUP5</accession>
<evidence type="ECO:0000313" key="1">
    <source>
        <dbReference type="EMBL" id="SCM50584.1"/>
    </source>
</evidence>
<sequence>MIHSLFVKEVNRGALTPLLFICKPVAALLIAAGLSVTLSGCSTQNDSPRFTATGYIADQGMMRIWRKDNANHQPTAIMSVYSPLQGKGTVVSYYAYQDGKLNLVRQTVQGNEQNVLELRLDEKSEISFMQRQIGNQRQLLTSDDIARSQYQSRHMVEISEALRVGKVNLIQGRWQNGQFTSCAGETQSLKLEAWQLNWIESRAARSSQPLGIAWLDAPEGRQLLLAANEDFCSWEPTVDTL</sequence>
<dbReference type="OrthoDB" id="6457475at2"/>
<dbReference type="AlphaFoldDB" id="A0A1C6YUP5"/>
<gene>
    <name evidence="1" type="ORF">BN1044_00032</name>
</gene>
<evidence type="ECO:0000313" key="2">
    <source>
        <dbReference type="Proteomes" id="UP000094844"/>
    </source>
</evidence>
<dbReference type="Proteomes" id="UP000094844">
    <property type="component" value="Unassembled WGS sequence"/>
</dbReference>
<dbReference type="STRING" id="569.A6V27_05400"/>
<name>A0A1C6YUP5_HAFAL</name>
<reference evidence="1 2" key="1">
    <citation type="submission" date="2016-09" db="EMBL/GenBank/DDBJ databases">
        <authorList>
            <person name="Capua I."/>
            <person name="De Benedictis P."/>
            <person name="Joannis T."/>
            <person name="Lombin L.H."/>
            <person name="Cattoli G."/>
        </authorList>
    </citation>
    <scope>NUCLEOTIDE SEQUENCE [LARGE SCALE GENOMIC DNA]</scope>
    <source>
        <strain evidence="1 2">GB001</strain>
    </source>
</reference>
<dbReference type="EMBL" id="FMIQ01000001">
    <property type="protein sequence ID" value="SCM50584.1"/>
    <property type="molecule type" value="Genomic_DNA"/>
</dbReference>